<gene>
    <name evidence="2" type="ORF">NG895_13305</name>
</gene>
<sequence>MDQPQTSTPVGKLLLVAAAVVAGGCVGVIAAMPQSAGVFLVGLQSLAAGALLSVLLVGTTAMLGSHRPRWPAALLASVVAVVVQHLWLYRSALAARKAAAARQPAVEMFRPGWTEQGFLEYMQSEATSHAILLWTLDACLLTVAAVAIVELSRRRRSPAGHATPN</sequence>
<proteinExistence type="predicted"/>
<feature type="transmembrane region" description="Helical" evidence="1">
    <location>
        <begin position="38"/>
        <end position="58"/>
    </location>
</feature>
<protein>
    <submittedName>
        <fullName evidence="2">Uncharacterized protein</fullName>
    </submittedName>
</protein>
<keyword evidence="1" id="KW-1133">Transmembrane helix</keyword>
<dbReference type="Proteomes" id="UP001155241">
    <property type="component" value="Unassembled WGS sequence"/>
</dbReference>
<name>A0A9X2FEL9_9BACT</name>
<feature type="transmembrane region" description="Helical" evidence="1">
    <location>
        <begin position="131"/>
        <end position="149"/>
    </location>
</feature>
<keyword evidence="1" id="KW-0812">Transmembrane</keyword>
<keyword evidence="1" id="KW-0472">Membrane</keyword>
<feature type="transmembrane region" description="Helical" evidence="1">
    <location>
        <begin position="70"/>
        <end position="89"/>
    </location>
</feature>
<dbReference type="AlphaFoldDB" id="A0A9X2FEL9"/>
<evidence type="ECO:0000313" key="2">
    <source>
        <dbReference type="EMBL" id="MCO6044884.1"/>
    </source>
</evidence>
<organism evidence="2 3">
    <name type="scientific">Aeoliella straminimaris</name>
    <dbReference type="NCBI Taxonomy" id="2954799"/>
    <lineage>
        <taxon>Bacteria</taxon>
        <taxon>Pseudomonadati</taxon>
        <taxon>Planctomycetota</taxon>
        <taxon>Planctomycetia</taxon>
        <taxon>Pirellulales</taxon>
        <taxon>Lacipirellulaceae</taxon>
        <taxon>Aeoliella</taxon>
    </lineage>
</organism>
<dbReference type="EMBL" id="JAMXLR010000043">
    <property type="protein sequence ID" value="MCO6044884.1"/>
    <property type="molecule type" value="Genomic_DNA"/>
</dbReference>
<dbReference type="RefSeq" id="WP_252852998.1">
    <property type="nucleotide sequence ID" value="NZ_JAMXLR010000043.1"/>
</dbReference>
<accession>A0A9X2FEL9</accession>
<evidence type="ECO:0000313" key="3">
    <source>
        <dbReference type="Proteomes" id="UP001155241"/>
    </source>
</evidence>
<evidence type="ECO:0000256" key="1">
    <source>
        <dbReference type="SAM" id="Phobius"/>
    </source>
</evidence>
<comment type="caution">
    <text evidence="2">The sequence shown here is derived from an EMBL/GenBank/DDBJ whole genome shotgun (WGS) entry which is preliminary data.</text>
</comment>
<keyword evidence="3" id="KW-1185">Reference proteome</keyword>
<reference evidence="2" key="1">
    <citation type="submission" date="2022-06" db="EMBL/GenBank/DDBJ databases">
        <title>Aeoliella straminimaris, a novel planctomycete from sediments.</title>
        <authorList>
            <person name="Vitorino I.R."/>
            <person name="Lage O.M."/>
        </authorList>
    </citation>
    <scope>NUCLEOTIDE SEQUENCE</scope>
    <source>
        <strain evidence="2">ICT_H6.2</strain>
    </source>
</reference>
<feature type="transmembrane region" description="Helical" evidence="1">
    <location>
        <begin position="12"/>
        <end position="32"/>
    </location>
</feature>